<dbReference type="PANTHER" id="PTHR12826:SF15">
    <property type="entry name" value="RIBONUCLEASE Y"/>
    <property type="match status" value="1"/>
</dbReference>
<dbReference type="GO" id="GO:0016787">
    <property type="term" value="F:hydrolase activity"/>
    <property type="evidence" value="ECO:0007669"/>
    <property type="project" value="UniProtKB-KW"/>
</dbReference>
<evidence type="ECO:0000256" key="3">
    <source>
        <dbReference type="ARBA" id="ARBA00022801"/>
    </source>
</evidence>
<dbReference type="GO" id="GO:0006402">
    <property type="term" value="P:mRNA catabolic process"/>
    <property type="evidence" value="ECO:0007669"/>
    <property type="project" value="UniProtKB-UniRule"/>
</dbReference>
<keyword evidence="7" id="KW-0175">Coiled coil</keyword>
<dbReference type="Gene3D" id="3.30.1370.10">
    <property type="entry name" value="K Homology domain, type 1"/>
    <property type="match status" value="1"/>
</dbReference>
<dbReference type="InterPro" id="IPR003607">
    <property type="entry name" value="HD/PDEase_dom"/>
</dbReference>
<keyword evidence="1 5" id="KW-0540">Nuclease</keyword>
<dbReference type="CDD" id="cd00077">
    <property type="entry name" value="HDc"/>
    <property type="match status" value="1"/>
</dbReference>
<dbReference type="Pfam" id="PF01966">
    <property type="entry name" value="HD"/>
    <property type="match status" value="1"/>
</dbReference>
<dbReference type="PROSITE" id="PS51831">
    <property type="entry name" value="HD"/>
    <property type="match status" value="1"/>
</dbReference>
<dbReference type="Pfam" id="PF00013">
    <property type="entry name" value="KH_1"/>
    <property type="match status" value="1"/>
</dbReference>
<dbReference type="InterPro" id="IPR036612">
    <property type="entry name" value="KH_dom_type_1_sf"/>
</dbReference>
<feature type="domain" description="HD" evidence="8">
    <location>
        <begin position="325"/>
        <end position="417"/>
    </location>
</feature>
<evidence type="ECO:0000313" key="10">
    <source>
        <dbReference type="Proteomes" id="UP000230084"/>
    </source>
</evidence>
<dbReference type="GO" id="GO:0005886">
    <property type="term" value="C:plasma membrane"/>
    <property type="evidence" value="ECO:0007669"/>
    <property type="project" value="UniProtKB-UniRule"/>
</dbReference>
<dbReference type="InterPro" id="IPR004088">
    <property type="entry name" value="KH_dom_type_1"/>
</dbReference>
<dbReference type="SMART" id="SM00322">
    <property type="entry name" value="KH"/>
    <property type="match status" value="1"/>
</dbReference>
<keyword evidence="4 5" id="KW-0694">RNA-binding</keyword>
<evidence type="ECO:0000259" key="8">
    <source>
        <dbReference type="PROSITE" id="PS51831"/>
    </source>
</evidence>
<dbReference type="GO" id="GO:0004521">
    <property type="term" value="F:RNA endonuclease activity"/>
    <property type="evidence" value="ECO:0007669"/>
    <property type="project" value="UniProtKB-UniRule"/>
</dbReference>
<evidence type="ECO:0000256" key="5">
    <source>
        <dbReference type="HAMAP-Rule" id="MF_00335"/>
    </source>
</evidence>
<evidence type="ECO:0000256" key="2">
    <source>
        <dbReference type="ARBA" id="ARBA00022759"/>
    </source>
</evidence>
<dbReference type="InterPro" id="IPR006675">
    <property type="entry name" value="HDIG_dom"/>
</dbReference>
<name>A0A2H0RM64_9BACT</name>
<dbReference type="InterPro" id="IPR004087">
    <property type="entry name" value="KH_dom"/>
</dbReference>
<accession>A0A2H0RM64</accession>
<comment type="similarity">
    <text evidence="5">Belongs to the RNase Y family.</text>
</comment>
<evidence type="ECO:0000313" key="9">
    <source>
        <dbReference type="EMBL" id="PIR47526.1"/>
    </source>
</evidence>
<feature type="coiled-coil region" evidence="7">
    <location>
        <begin position="57"/>
        <end position="175"/>
    </location>
</feature>
<sequence length="508" mass="57034">MDFTFIYVILGILAGSAGGFLVRARLATYRTGQAEGQAEKIIADAKSKQQELLLDAKQKSVQVINDATAEAKELRQEVKKLQERVEQRENTFDQKLLDLEGKYDRLEEEKERLRKIKARLEVLDTEAMEKLQTIAGMTREQALEELMKEIEADEAEALESRLRKLDQSVEEELGRKANKMLALVIERYASGHATETTTSTVQLPSDEMKGRIIGKEGRNIRTLETITGTEIIVDDTPMAVTVSSFSPVRRQVAKRAIEMLVKDGRVQPARIEEAVKLAKKELAVEMKKAGEDALSELAIPVSSVDPKLVQILGRLKFRTSYGQNQLQHAMEVATIARMLAEELGADVHVCTKGGLFHDIGKAVDHDMQGSHPEIGYNIMKKFGFPEEIAYQSIGHHVDKPKTLEAVIVKAADAISGARPGARKNTFEQYIQRLEELERTATSFEEVEKAYAIQAGREVRVFVNPTNIDDLQSYQLAKNIAKKIESELRYPGEVKVTLIRETRITEYAR</sequence>
<comment type="caution">
    <text evidence="9">The sequence shown here is derived from an EMBL/GenBank/DDBJ whole genome shotgun (WGS) entry which is preliminary data.</text>
</comment>
<dbReference type="Pfam" id="PF12072">
    <property type="entry name" value="RNase_Y_N"/>
    <property type="match status" value="1"/>
</dbReference>
<evidence type="ECO:0000256" key="1">
    <source>
        <dbReference type="ARBA" id="ARBA00022722"/>
    </source>
</evidence>
<dbReference type="PANTHER" id="PTHR12826">
    <property type="entry name" value="RIBONUCLEASE Y"/>
    <property type="match status" value="1"/>
</dbReference>
<evidence type="ECO:0000256" key="6">
    <source>
        <dbReference type="NCBIfam" id="TIGR03319"/>
    </source>
</evidence>
<dbReference type="SUPFAM" id="SSF54791">
    <property type="entry name" value="Eukaryotic type KH-domain (KH-domain type I)"/>
    <property type="match status" value="1"/>
</dbReference>
<dbReference type="SMART" id="SM00471">
    <property type="entry name" value="HDc"/>
    <property type="match status" value="1"/>
</dbReference>
<dbReference type="Proteomes" id="UP000230084">
    <property type="component" value="Unassembled WGS sequence"/>
</dbReference>
<dbReference type="CDD" id="cd22431">
    <property type="entry name" value="KH-I_RNaseY"/>
    <property type="match status" value="1"/>
</dbReference>
<evidence type="ECO:0000256" key="7">
    <source>
        <dbReference type="SAM" id="Coils"/>
    </source>
</evidence>
<reference evidence="9 10" key="1">
    <citation type="submission" date="2017-09" db="EMBL/GenBank/DDBJ databases">
        <title>Depth-based differentiation of microbial function through sediment-hosted aquifers and enrichment of novel symbionts in the deep terrestrial subsurface.</title>
        <authorList>
            <person name="Probst A.J."/>
            <person name="Ladd B."/>
            <person name="Jarett J.K."/>
            <person name="Geller-Mcgrath D.E."/>
            <person name="Sieber C.M."/>
            <person name="Emerson J.B."/>
            <person name="Anantharaman K."/>
            <person name="Thomas B.C."/>
            <person name="Malmstrom R."/>
            <person name="Stieglmeier M."/>
            <person name="Klingl A."/>
            <person name="Woyke T."/>
            <person name="Ryan C.M."/>
            <person name="Banfield J.F."/>
        </authorList>
    </citation>
    <scope>NUCLEOTIDE SEQUENCE [LARGE SCALE GENOMIC DNA]</scope>
    <source>
        <strain evidence="9">CG10_big_fil_rev_8_21_14_0_10_50_16</strain>
    </source>
</reference>
<gene>
    <name evidence="5 9" type="primary">rny</name>
    <name evidence="9" type="ORF">COV06_03690</name>
</gene>
<organism evidence="9 10">
    <name type="scientific">Candidatus Uhrbacteria bacterium CG10_big_fil_rev_8_21_14_0_10_50_16</name>
    <dbReference type="NCBI Taxonomy" id="1975039"/>
    <lineage>
        <taxon>Bacteria</taxon>
        <taxon>Candidatus Uhriibacteriota</taxon>
    </lineage>
</organism>
<dbReference type="InterPro" id="IPR006674">
    <property type="entry name" value="HD_domain"/>
</dbReference>
<comment type="function">
    <text evidence="5">Endoribonuclease that initiates mRNA decay.</text>
</comment>
<dbReference type="InterPro" id="IPR017705">
    <property type="entry name" value="Ribonuclease_Y"/>
</dbReference>
<proteinExistence type="inferred from homology"/>
<keyword evidence="2 5" id="KW-0255">Endonuclease</keyword>
<keyword evidence="3 5" id="KW-0378">Hydrolase</keyword>
<dbReference type="HAMAP" id="MF_00335">
    <property type="entry name" value="RNase_Y"/>
    <property type="match status" value="1"/>
</dbReference>
<dbReference type="AlphaFoldDB" id="A0A2H0RM64"/>
<dbReference type="PROSITE" id="PS50084">
    <property type="entry name" value="KH_TYPE_1"/>
    <property type="match status" value="1"/>
</dbReference>
<protein>
    <recommendedName>
        <fullName evidence="5 6">Ribonuclease Y</fullName>
        <shortName evidence="5">RNase Y</shortName>
        <ecNumber evidence="5 6">3.1.-.-</ecNumber>
    </recommendedName>
</protein>
<dbReference type="EMBL" id="PCYM01000006">
    <property type="protein sequence ID" value="PIR47526.1"/>
    <property type="molecule type" value="Genomic_DNA"/>
</dbReference>
<evidence type="ECO:0000256" key="4">
    <source>
        <dbReference type="ARBA" id="ARBA00022884"/>
    </source>
</evidence>
<dbReference type="SUPFAM" id="SSF109604">
    <property type="entry name" value="HD-domain/PDEase-like"/>
    <property type="match status" value="1"/>
</dbReference>
<dbReference type="InterPro" id="IPR022711">
    <property type="entry name" value="RNase_Y_N"/>
</dbReference>
<dbReference type="NCBIfam" id="TIGR03319">
    <property type="entry name" value="RNase_Y"/>
    <property type="match status" value="1"/>
</dbReference>
<dbReference type="EC" id="3.1.-.-" evidence="5 6"/>
<dbReference type="GO" id="GO:0003723">
    <property type="term" value="F:RNA binding"/>
    <property type="evidence" value="ECO:0007669"/>
    <property type="project" value="UniProtKB-UniRule"/>
</dbReference>
<dbReference type="NCBIfam" id="TIGR00277">
    <property type="entry name" value="HDIG"/>
    <property type="match status" value="1"/>
</dbReference>
<dbReference type="Gene3D" id="1.10.3210.10">
    <property type="entry name" value="Hypothetical protein af1432"/>
    <property type="match status" value="1"/>
</dbReference>